<dbReference type="EnsemblPlants" id="ORUFI03G02660.1">
    <property type="protein sequence ID" value="ORUFI03G02660.1"/>
    <property type="gene ID" value="ORUFI03G02660"/>
</dbReference>
<proteinExistence type="predicted"/>
<protein>
    <submittedName>
        <fullName evidence="1">Uncharacterized protein</fullName>
    </submittedName>
</protein>
<name>A0A0E0NPE1_ORYRU</name>
<sequence length="91" mass="9275">MGSTNPKLLCCVTGGGRRKKCTVVSPGSGSKQAGKQSHACWSGVGGEGGGGASLCVLKLTHLLRGRWMASPSEIELARLLCEGGETADDTN</sequence>
<dbReference type="HOGENOM" id="CLU_2430881_0_0_1"/>
<dbReference type="Gramene" id="ORUFI03G02660.1">
    <property type="protein sequence ID" value="ORUFI03G02660.1"/>
    <property type="gene ID" value="ORUFI03G02660"/>
</dbReference>
<dbReference type="Proteomes" id="UP000008022">
    <property type="component" value="Unassembled WGS sequence"/>
</dbReference>
<keyword evidence="2" id="KW-1185">Reference proteome</keyword>
<accession>A0A0E0NPE1</accession>
<reference evidence="2" key="1">
    <citation type="submission" date="2013-06" db="EMBL/GenBank/DDBJ databases">
        <authorList>
            <person name="Zhao Q."/>
        </authorList>
    </citation>
    <scope>NUCLEOTIDE SEQUENCE</scope>
    <source>
        <strain evidence="2">cv. W1943</strain>
    </source>
</reference>
<organism evidence="1 2">
    <name type="scientific">Oryza rufipogon</name>
    <name type="common">Brownbeard rice</name>
    <name type="synonym">Asian wild rice</name>
    <dbReference type="NCBI Taxonomy" id="4529"/>
    <lineage>
        <taxon>Eukaryota</taxon>
        <taxon>Viridiplantae</taxon>
        <taxon>Streptophyta</taxon>
        <taxon>Embryophyta</taxon>
        <taxon>Tracheophyta</taxon>
        <taxon>Spermatophyta</taxon>
        <taxon>Magnoliopsida</taxon>
        <taxon>Liliopsida</taxon>
        <taxon>Poales</taxon>
        <taxon>Poaceae</taxon>
        <taxon>BOP clade</taxon>
        <taxon>Oryzoideae</taxon>
        <taxon>Oryzeae</taxon>
        <taxon>Oryzinae</taxon>
        <taxon>Oryza</taxon>
    </lineage>
</organism>
<dbReference type="AlphaFoldDB" id="A0A0E0NPE1"/>
<reference evidence="1" key="2">
    <citation type="submission" date="2015-06" db="UniProtKB">
        <authorList>
            <consortium name="EnsemblPlants"/>
        </authorList>
    </citation>
    <scope>IDENTIFICATION</scope>
</reference>
<evidence type="ECO:0000313" key="2">
    <source>
        <dbReference type="Proteomes" id="UP000008022"/>
    </source>
</evidence>
<evidence type="ECO:0000313" key="1">
    <source>
        <dbReference type="EnsemblPlants" id="ORUFI03G02660.1"/>
    </source>
</evidence>